<dbReference type="EMBL" id="CARXXK010000002">
    <property type="protein sequence ID" value="CAI6358194.1"/>
    <property type="molecule type" value="Genomic_DNA"/>
</dbReference>
<dbReference type="PANTHER" id="PTHR46409:SF1">
    <property type="entry name" value="HTH PSQ-TYPE DOMAIN-CONTAINING PROTEIN"/>
    <property type="match status" value="1"/>
</dbReference>
<name>A0AAV0WRC1_9HEMI</name>
<organism evidence="1 2">
    <name type="scientific">Macrosiphum euphorbiae</name>
    <name type="common">potato aphid</name>
    <dbReference type="NCBI Taxonomy" id="13131"/>
    <lineage>
        <taxon>Eukaryota</taxon>
        <taxon>Metazoa</taxon>
        <taxon>Ecdysozoa</taxon>
        <taxon>Arthropoda</taxon>
        <taxon>Hexapoda</taxon>
        <taxon>Insecta</taxon>
        <taxon>Pterygota</taxon>
        <taxon>Neoptera</taxon>
        <taxon>Paraneoptera</taxon>
        <taxon>Hemiptera</taxon>
        <taxon>Sternorrhyncha</taxon>
        <taxon>Aphidomorpha</taxon>
        <taxon>Aphidoidea</taxon>
        <taxon>Aphididae</taxon>
        <taxon>Macrosiphini</taxon>
        <taxon>Macrosiphum</taxon>
    </lineage>
</organism>
<dbReference type="Proteomes" id="UP001160148">
    <property type="component" value="Unassembled WGS sequence"/>
</dbReference>
<dbReference type="AlphaFoldDB" id="A0AAV0WRC1"/>
<accession>A0AAV0WRC1</accession>
<reference evidence="1 2" key="1">
    <citation type="submission" date="2023-01" db="EMBL/GenBank/DDBJ databases">
        <authorList>
            <person name="Whitehead M."/>
        </authorList>
    </citation>
    <scope>NUCLEOTIDE SEQUENCE [LARGE SCALE GENOMIC DNA]</scope>
</reference>
<sequence>MNNFSTSELAEYFNQNEVPQLPILDYPCYTQSVECIVQEVSKASKMVCGFEARDGLILSKISHRKLMPSLRTKADYKISTEEKSIV</sequence>
<comment type="caution">
    <text evidence="1">The sequence shown here is derived from an EMBL/GenBank/DDBJ whole genome shotgun (WGS) entry which is preliminary data.</text>
</comment>
<protein>
    <submittedName>
        <fullName evidence="1">Uncharacterized protein</fullName>
    </submittedName>
</protein>
<proteinExistence type="predicted"/>
<evidence type="ECO:0000313" key="1">
    <source>
        <dbReference type="EMBL" id="CAI6358194.1"/>
    </source>
</evidence>
<evidence type="ECO:0000313" key="2">
    <source>
        <dbReference type="Proteomes" id="UP001160148"/>
    </source>
</evidence>
<keyword evidence="2" id="KW-1185">Reference proteome</keyword>
<gene>
    <name evidence="1" type="ORF">MEUPH1_LOCUS13736</name>
</gene>
<dbReference type="PANTHER" id="PTHR46409">
    <property type="entry name" value="HTH PSQ-TYPE DOMAIN-CONTAINING PROTEIN"/>
    <property type="match status" value="1"/>
</dbReference>